<gene>
    <name evidence="2" type="ORF">B0T18DRAFT_326987</name>
</gene>
<dbReference type="Proteomes" id="UP001172155">
    <property type="component" value="Unassembled WGS sequence"/>
</dbReference>
<protein>
    <recommendedName>
        <fullName evidence="1">DUF6603 domain-containing protein</fullName>
    </recommendedName>
</protein>
<keyword evidence="3" id="KW-1185">Reference proteome</keyword>
<name>A0AA40EX67_9PEZI</name>
<evidence type="ECO:0000259" key="1">
    <source>
        <dbReference type="Pfam" id="PF20248"/>
    </source>
</evidence>
<dbReference type="EMBL" id="JAUKUD010000004">
    <property type="protein sequence ID" value="KAK0747051.1"/>
    <property type="molecule type" value="Genomic_DNA"/>
</dbReference>
<proteinExistence type="predicted"/>
<reference evidence="2" key="1">
    <citation type="submission" date="2023-06" db="EMBL/GenBank/DDBJ databases">
        <title>Genome-scale phylogeny and comparative genomics of the fungal order Sordariales.</title>
        <authorList>
            <consortium name="Lawrence Berkeley National Laboratory"/>
            <person name="Hensen N."/>
            <person name="Bonometti L."/>
            <person name="Westerberg I."/>
            <person name="Brannstrom I.O."/>
            <person name="Guillou S."/>
            <person name="Cros-Aarteil S."/>
            <person name="Calhoun S."/>
            <person name="Haridas S."/>
            <person name="Kuo A."/>
            <person name="Mondo S."/>
            <person name="Pangilinan J."/>
            <person name="Riley R."/>
            <person name="LaButti K."/>
            <person name="Andreopoulos B."/>
            <person name="Lipzen A."/>
            <person name="Chen C."/>
            <person name="Yanf M."/>
            <person name="Daum C."/>
            <person name="Ng V."/>
            <person name="Clum A."/>
            <person name="Steindorff A."/>
            <person name="Ohm R."/>
            <person name="Martin F."/>
            <person name="Silar P."/>
            <person name="Natvig D."/>
            <person name="Lalanne C."/>
            <person name="Gautier V."/>
            <person name="Ament-velasquez S.L."/>
            <person name="Kruys A."/>
            <person name="Hutchinson M.I."/>
            <person name="Powell A.J."/>
            <person name="Barry K."/>
            <person name="Miller A.N."/>
            <person name="Grigoriev I.V."/>
            <person name="Debuchy R."/>
            <person name="Gladieux P."/>
            <person name="Thoren M.H."/>
            <person name="Johannesson H."/>
        </authorList>
    </citation>
    <scope>NUCLEOTIDE SEQUENCE</scope>
    <source>
        <strain evidence="2">SMH3187-1</strain>
    </source>
</reference>
<accession>A0AA40EX67</accession>
<evidence type="ECO:0000313" key="3">
    <source>
        <dbReference type="Proteomes" id="UP001172155"/>
    </source>
</evidence>
<feature type="domain" description="DUF6603" evidence="1">
    <location>
        <begin position="349"/>
        <end position="840"/>
    </location>
</feature>
<dbReference type="Pfam" id="PF20248">
    <property type="entry name" value="DUF6603"/>
    <property type="match status" value="1"/>
</dbReference>
<sequence length="1180" mass="127262">MEYVSGNPGDAGGHWRLGASVSNLTGAHLASFFDGAVREGVLALVGHLEIGYLGVRYEYDPAGLGGGEFEFLGSLSLGGLEMNLTFSGKDGKWDFVAELGAEDEGEDAGAVTLGEMLEGLLGGELPELPAAVRGIKVSQPGKEDVLRFSCSKMDGPDGEDGEPTEMLVLVASVHIAAVSLTFVQWRGSGWGKGVPSKRIVKVAVGEIGPLEAPLVGTIDQLPFEELAYLWVSDEASAKMPGAEPGAKGGITKGEFDALTDKLTNDEDRLFFKATSSDVDSIGDAEVVLEAGSHFMIIVMNGEGVEMAVLDYVFARPGTKTKAIDGWDGPVPPGAPQTAGDKDVSKAPFKVAVGPLSIENIGLQFDFKTQRLGVVLDATFLMGPIEDGGIPISDLQVSLQGMAVSFDRPPVTVAGGFMHSNIDKIDCYAGGLIIGFKPWMIQAVGVYAKVPKNPSKIQAFIAQEASRREMLGTFTMFFVIFRVEGPLFSVGFADISGLTGGLGINTEMRLPTAETVLSFPLIAPSGTGEPGSSPIQSLMALLRPPKTGTQTAPWFSPREDSFWFAAGLKATAFQMLAVDAVVVVQLNPYLQLGIYGVAVCDVPSIQSPVKFAHAELGIACTLDVRAGTFKLDAQLSPRSFILDQSCHLTGGMALYAWFAPAVAVPPNDDGSGLPGDWVLTIGGYHQAYNRPKAYPNPPRLGINWSLGSSLRISGEAYFAVTPRVCMAGGKLSASLTLGPLYAWFDAFLDMLINFEPFYFAAMGGVSVGVRFSMDLWFVTIRISVEIGATLMVAGPPMAGMVHVDFWVFGFDIHFGGSMTPRPKKRTFAEFRMAALKSGTNTSSVAASFLSGAVDETDDEDGDEWADKGKTNKPFLFNCASGLVPPTKIKGQKETQPTGRRVPRVLDEEKKDTWLVQPGPFSFTVMTAFPSSKGTLKDKRPGRVLEEQEMKKLKKGDYDNIFALPMQLKSTMKSDVTVEVVQAKEKAVLLRHLKPKRKRREGYLTMEEEEDDEPGIWKVQPILKDVPYSLWGKYDDAVDPSLQGNNVAALLGASQTDGKKDKATVQLVMGLTITPPPPHLSDDVIPKFNLVRDTKETAKAANFFTKETVHGAWAPEPQELERWERVKTVWEDKKNDPEEAVRRWADRLGFADGALTGKRPTALLHRFNNMVPALPMVAVGMT</sequence>
<dbReference type="AlphaFoldDB" id="A0AA40EX67"/>
<organism evidence="2 3">
    <name type="scientific">Schizothecium vesticola</name>
    <dbReference type="NCBI Taxonomy" id="314040"/>
    <lineage>
        <taxon>Eukaryota</taxon>
        <taxon>Fungi</taxon>
        <taxon>Dikarya</taxon>
        <taxon>Ascomycota</taxon>
        <taxon>Pezizomycotina</taxon>
        <taxon>Sordariomycetes</taxon>
        <taxon>Sordariomycetidae</taxon>
        <taxon>Sordariales</taxon>
        <taxon>Schizotheciaceae</taxon>
        <taxon>Schizothecium</taxon>
    </lineage>
</organism>
<dbReference type="InterPro" id="IPR046538">
    <property type="entry name" value="DUF6603"/>
</dbReference>
<comment type="caution">
    <text evidence="2">The sequence shown here is derived from an EMBL/GenBank/DDBJ whole genome shotgun (WGS) entry which is preliminary data.</text>
</comment>
<evidence type="ECO:0000313" key="2">
    <source>
        <dbReference type="EMBL" id="KAK0747051.1"/>
    </source>
</evidence>